<comment type="caution">
    <text evidence="2">The sequence shown here is derived from an EMBL/GenBank/DDBJ whole genome shotgun (WGS) entry which is preliminary data.</text>
</comment>
<protein>
    <submittedName>
        <fullName evidence="2">Uncharacterized protein</fullName>
    </submittedName>
</protein>
<dbReference type="Proteomes" id="UP001286313">
    <property type="component" value="Unassembled WGS sequence"/>
</dbReference>
<proteinExistence type="predicted"/>
<evidence type="ECO:0000313" key="2">
    <source>
        <dbReference type="EMBL" id="KAK3882262.1"/>
    </source>
</evidence>
<organism evidence="2 3">
    <name type="scientific">Petrolisthes cinctipes</name>
    <name type="common">Flat porcelain crab</name>
    <dbReference type="NCBI Taxonomy" id="88211"/>
    <lineage>
        <taxon>Eukaryota</taxon>
        <taxon>Metazoa</taxon>
        <taxon>Ecdysozoa</taxon>
        <taxon>Arthropoda</taxon>
        <taxon>Crustacea</taxon>
        <taxon>Multicrustacea</taxon>
        <taxon>Malacostraca</taxon>
        <taxon>Eumalacostraca</taxon>
        <taxon>Eucarida</taxon>
        <taxon>Decapoda</taxon>
        <taxon>Pleocyemata</taxon>
        <taxon>Anomura</taxon>
        <taxon>Galatheoidea</taxon>
        <taxon>Porcellanidae</taxon>
        <taxon>Petrolisthes</taxon>
    </lineage>
</organism>
<dbReference type="AlphaFoldDB" id="A0AAE1KST5"/>
<sequence length="161" mass="17281">MIQQADFLSEQPLSSDLAGNFTSTEEVTGRENVTSTEEDTGKENVTITEEDTGKENVTITEEDTGKENVTSAGNVTGRGNVTSTGNITADADFPYCLLHLPAGDHHKPVLAVLRESDALQLSRGPYFSKVKAEQADATGVRSALLQCKEKTEFVAFNPSKA</sequence>
<feature type="region of interest" description="Disordered" evidence="1">
    <location>
        <begin position="1"/>
        <end position="84"/>
    </location>
</feature>
<feature type="compositionally biased region" description="Polar residues" evidence="1">
    <location>
        <begin position="20"/>
        <end position="35"/>
    </location>
</feature>
<name>A0AAE1KST5_PETCI</name>
<dbReference type="EMBL" id="JAWQEG010001111">
    <property type="protein sequence ID" value="KAK3882262.1"/>
    <property type="molecule type" value="Genomic_DNA"/>
</dbReference>
<evidence type="ECO:0000256" key="1">
    <source>
        <dbReference type="SAM" id="MobiDB-lite"/>
    </source>
</evidence>
<keyword evidence="3" id="KW-1185">Reference proteome</keyword>
<evidence type="ECO:0000313" key="3">
    <source>
        <dbReference type="Proteomes" id="UP001286313"/>
    </source>
</evidence>
<gene>
    <name evidence="2" type="ORF">Pcinc_013342</name>
</gene>
<feature type="compositionally biased region" description="Polar residues" evidence="1">
    <location>
        <begin position="67"/>
        <end position="84"/>
    </location>
</feature>
<accession>A0AAE1KST5</accession>
<reference evidence="2" key="1">
    <citation type="submission" date="2023-10" db="EMBL/GenBank/DDBJ databases">
        <title>Genome assemblies of two species of porcelain crab, Petrolisthes cinctipes and Petrolisthes manimaculis (Anomura: Porcellanidae).</title>
        <authorList>
            <person name="Angst P."/>
        </authorList>
    </citation>
    <scope>NUCLEOTIDE SEQUENCE</scope>
    <source>
        <strain evidence="2">PB745_01</strain>
        <tissue evidence="2">Gill</tissue>
    </source>
</reference>